<dbReference type="OrthoDB" id="4424937at2"/>
<dbReference type="RefSeq" id="WP_075734881.1">
    <property type="nucleotide sequence ID" value="NZ_CP009249.1"/>
</dbReference>
<evidence type="ECO:0000313" key="1">
    <source>
        <dbReference type="EMBL" id="APT92901.1"/>
    </source>
</evidence>
<dbReference type="EMBL" id="CP009249">
    <property type="protein sequence ID" value="APT92901.1"/>
    <property type="molecule type" value="Genomic_DNA"/>
</dbReference>
<dbReference type="Proteomes" id="UP000185491">
    <property type="component" value="Chromosome"/>
</dbReference>
<sequence length="198" mass="22175">MTSLTVTAHLDSPIIGDLGPLDSVLAWACHQEATRAGQEVPPITPEHCHDFDLPLEKWEIGGYWGWCTSAPLDTPHHYSSVEIRRRPAATAMSIYTSDREHHNGLGPTKARNVTLSAQHYPSVSWHVEATDHGRLQALLGYVTHLGARHRNGFGHITQWETQLGPKGGWIKRPLPARHGTTRRVRAPYWHPTERTPCT</sequence>
<evidence type="ECO:0000313" key="2">
    <source>
        <dbReference type="Proteomes" id="UP000185491"/>
    </source>
</evidence>
<evidence type="ECO:0008006" key="3">
    <source>
        <dbReference type="Google" id="ProtNLM"/>
    </source>
</evidence>
<name>A0A1L7D4G3_9CORY</name>
<proteinExistence type="predicted"/>
<accession>A0A1L7D4G3</accession>
<gene>
    <name evidence="1" type="ORF">CPHO_08385</name>
</gene>
<keyword evidence="2" id="KW-1185">Reference proteome</keyword>
<dbReference type="KEGG" id="cpho:CPHO_08385"/>
<organism evidence="1 2">
    <name type="scientific">Corynebacterium phocae</name>
    <dbReference type="NCBI Taxonomy" id="161895"/>
    <lineage>
        <taxon>Bacteria</taxon>
        <taxon>Bacillati</taxon>
        <taxon>Actinomycetota</taxon>
        <taxon>Actinomycetes</taxon>
        <taxon>Mycobacteriales</taxon>
        <taxon>Corynebacteriaceae</taxon>
        <taxon>Corynebacterium</taxon>
    </lineage>
</organism>
<dbReference type="STRING" id="161895.CPHO_08385"/>
<protein>
    <recommendedName>
        <fullName evidence="3">CRISPR-associated protein</fullName>
    </recommendedName>
</protein>
<reference evidence="1 2" key="1">
    <citation type="submission" date="2014-08" db="EMBL/GenBank/DDBJ databases">
        <title>Complete genome sequence of Corynebacterium phocae M408/89/1(T)(=DSM 44612(T)), isolated from the common seal (Phoca vitulina).</title>
        <authorList>
            <person name="Ruckert C."/>
            <person name="Albersmeier A."/>
            <person name="Winkler A."/>
            <person name="Kalinowski J."/>
        </authorList>
    </citation>
    <scope>NUCLEOTIDE SEQUENCE [LARGE SCALE GENOMIC DNA]</scope>
    <source>
        <strain evidence="1 2">M408/89/1</strain>
    </source>
</reference>
<dbReference type="AlphaFoldDB" id="A0A1L7D4G3"/>